<accession>A0A1G7VVK9</accession>
<dbReference type="PANTHER" id="PTHR43280:SF32">
    <property type="entry name" value="TRANSCRIPTIONAL REGULATORY PROTEIN"/>
    <property type="match status" value="1"/>
</dbReference>
<dbReference type="GO" id="GO:0003700">
    <property type="term" value="F:DNA-binding transcription factor activity"/>
    <property type="evidence" value="ECO:0007669"/>
    <property type="project" value="InterPro"/>
</dbReference>
<organism evidence="5 6">
    <name type="scientific">Dyadobacter soli</name>
    <dbReference type="NCBI Taxonomy" id="659014"/>
    <lineage>
        <taxon>Bacteria</taxon>
        <taxon>Pseudomonadati</taxon>
        <taxon>Bacteroidota</taxon>
        <taxon>Cytophagia</taxon>
        <taxon>Cytophagales</taxon>
        <taxon>Spirosomataceae</taxon>
        <taxon>Dyadobacter</taxon>
    </lineage>
</organism>
<reference evidence="6" key="1">
    <citation type="submission" date="2016-10" db="EMBL/GenBank/DDBJ databases">
        <authorList>
            <person name="Varghese N."/>
            <person name="Submissions S."/>
        </authorList>
    </citation>
    <scope>NUCLEOTIDE SEQUENCE [LARGE SCALE GENOMIC DNA]</scope>
    <source>
        <strain evidence="6">DSM 25329</strain>
    </source>
</reference>
<dbReference type="GO" id="GO:0043565">
    <property type="term" value="F:sequence-specific DNA binding"/>
    <property type="evidence" value="ECO:0007669"/>
    <property type="project" value="InterPro"/>
</dbReference>
<evidence type="ECO:0000256" key="2">
    <source>
        <dbReference type="ARBA" id="ARBA00023125"/>
    </source>
</evidence>
<dbReference type="Gene3D" id="1.10.10.60">
    <property type="entry name" value="Homeodomain-like"/>
    <property type="match status" value="1"/>
</dbReference>
<feature type="domain" description="HTH araC/xylS-type" evidence="4">
    <location>
        <begin position="188"/>
        <end position="298"/>
    </location>
</feature>
<keyword evidence="1" id="KW-0805">Transcription regulation</keyword>
<keyword evidence="2 5" id="KW-0238">DNA-binding</keyword>
<dbReference type="SMART" id="SM00342">
    <property type="entry name" value="HTH_ARAC"/>
    <property type="match status" value="1"/>
</dbReference>
<dbReference type="AlphaFoldDB" id="A0A1G7VVK9"/>
<dbReference type="Proteomes" id="UP000198748">
    <property type="component" value="Unassembled WGS sequence"/>
</dbReference>
<dbReference type="InterPro" id="IPR020449">
    <property type="entry name" value="Tscrpt_reg_AraC-type_HTH"/>
</dbReference>
<gene>
    <name evidence="5" type="ORF">SAMN04487996_12121</name>
</gene>
<dbReference type="EMBL" id="FNAN01000021">
    <property type="protein sequence ID" value="SDG63814.1"/>
    <property type="molecule type" value="Genomic_DNA"/>
</dbReference>
<protein>
    <submittedName>
        <fullName evidence="5">AraC-type DNA-binding protein</fullName>
    </submittedName>
</protein>
<dbReference type="SUPFAM" id="SSF46689">
    <property type="entry name" value="Homeodomain-like"/>
    <property type="match status" value="1"/>
</dbReference>
<dbReference type="Pfam" id="PF12833">
    <property type="entry name" value="HTH_18"/>
    <property type="match status" value="1"/>
</dbReference>
<evidence type="ECO:0000313" key="6">
    <source>
        <dbReference type="Proteomes" id="UP000198748"/>
    </source>
</evidence>
<dbReference type="InterPro" id="IPR018060">
    <property type="entry name" value="HTH_AraC"/>
</dbReference>
<dbReference type="PROSITE" id="PS01124">
    <property type="entry name" value="HTH_ARAC_FAMILY_2"/>
    <property type="match status" value="1"/>
</dbReference>
<dbReference type="RefSeq" id="WP_090156540.1">
    <property type="nucleotide sequence ID" value="NZ_FNAN01000021.1"/>
</dbReference>
<dbReference type="InterPro" id="IPR009057">
    <property type="entry name" value="Homeodomain-like_sf"/>
</dbReference>
<evidence type="ECO:0000256" key="1">
    <source>
        <dbReference type="ARBA" id="ARBA00023015"/>
    </source>
</evidence>
<name>A0A1G7VVK9_9BACT</name>
<keyword evidence="3" id="KW-0804">Transcription</keyword>
<proteinExistence type="predicted"/>
<evidence type="ECO:0000259" key="4">
    <source>
        <dbReference type="PROSITE" id="PS01124"/>
    </source>
</evidence>
<evidence type="ECO:0000313" key="5">
    <source>
        <dbReference type="EMBL" id="SDG63814.1"/>
    </source>
</evidence>
<dbReference type="STRING" id="659014.SAMN04487996_12121"/>
<keyword evidence="6" id="KW-1185">Reference proteome</keyword>
<dbReference type="PRINTS" id="PR00032">
    <property type="entry name" value="HTHARAC"/>
</dbReference>
<dbReference type="OrthoDB" id="629929at2"/>
<dbReference type="PANTHER" id="PTHR43280">
    <property type="entry name" value="ARAC-FAMILY TRANSCRIPTIONAL REGULATOR"/>
    <property type="match status" value="1"/>
</dbReference>
<evidence type="ECO:0000256" key="3">
    <source>
        <dbReference type="ARBA" id="ARBA00023163"/>
    </source>
</evidence>
<sequence>MSSFLELKSFYKHINREPESGESGVGHFNIFKVEDLMISRDRPATYSRRNFFKVSLVNGHSKIHYADQSIEVTGSSLVFTNPMIPYHWERIDEQQSGYVCIFTETFFSRFGGIKDYPVFQSPGAAVINLAPEDVCIYKNLFEKMLAELEGDYAFKYDFLRTMLLELLHSAQKMVPAAGQPHTGSNAAERITALFAELLERQFPIELSNQVIRLNAPSAFAKQLNIHVNHLNKALKETTGQTTSQLISERIAQEAKILLKSTNWTVNEIAWGLGFEEPNHFSSFFRNAAGMTPRQFRQTDVD</sequence>